<sequence>MKIGIVTDSTADIPAALVIKYKIEVVPALLVIDGKSLIDGEGITREEFYTRMPSFKVPATTAAPSAGSFMERYEKLSNAGAEKILSIHASSKLSGIFNAARLAAESFGERVQVVDSEQLSLGCGFQVLAAAEAISRGAVIEEITRLIKGIQGRIRLIAVLDTLEYLRRSGRVSWAKARIGGALNLKPLIELTHGRVENLGAVRTTRLANIRLLEMAHEMGTIERLAVLHTNAETRARKFLKEFNPILPEKPLLLNVTTAIGAHLGPNGVGFAVVRK</sequence>
<dbReference type="Proteomes" id="UP000614469">
    <property type="component" value="Unassembled WGS sequence"/>
</dbReference>
<dbReference type="InterPro" id="IPR003797">
    <property type="entry name" value="DegV"/>
</dbReference>
<dbReference type="InterPro" id="IPR043168">
    <property type="entry name" value="DegV_C"/>
</dbReference>
<dbReference type="PANTHER" id="PTHR33434:SF2">
    <property type="entry name" value="FATTY ACID-BINDING PROTEIN TM_1468"/>
    <property type="match status" value="1"/>
</dbReference>
<organism evidence="2 3">
    <name type="scientific">Candidatus Desulfolinea nitratireducens</name>
    <dbReference type="NCBI Taxonomy" id="2841698"/>
    <lineage>
        <taxon>Bacteria</taxon>
        <taxon>Bacillati</taxon>
        <taxon>Chloroflexota</taxon>
        <taxon>Anaerolineae</taxon>
        <taxon>Anaerolineales</taxon>
        <taxon>Anaerolineales incertae sedis</taxon>
        <taxon>Candidatus Desulfolinea</taxon>
    </lineage>
</organism>
<evidence type="ECO:0000256" key="1">
    <source>
        <dbReference type="ARBA" id="ARBA00023121"/>
    </source>
</evidence>
<dbReference type="NCBIfam" id="TIGR00762">
    <property type="entry name" value="DegV"/>
    <property type="match status" value="1"/>
</dbReference>
<dbReference type="EMBL" id="JACNJN010000086">
    <property type="protein sequence ID" value="MBC8334988.1"/>
    <property type="molecule type" value="Genomic_DNA"/>
</dbReference>
<dbReference type="AlphaFoldDB" id="A0A8J6NG79"/>
<dbReference type="Pfam" id="PF02645">
    <property type="entry name" value="DegV"/>
    <property type="match status" value="1"/>
</dbReference>
<dbReference type="Gene3D" id="3.40.50.10170">
    <property type="match status" value="1"/>
</dbReference>
<gene>
    <name evidence="2" type="ORF">H8E29_06980</name>
</gene>
<keyword evidence="1" id="KW-0446">Lipid-binding</keyword>
<name>A0A8J6NG79_9CHLR</name>
<dbReference type="PROSITE" id="PS51482">
    <property type="entry name" value="DEGV"/>
    <property type="match status" value="1"/>
</dbReference>
<dbReference type="Gene3D" id="3.30.1180.10">
    <property type="match status" value="1"/>
</dbReference>
<dbReference type="PANTHER" id="PTHR33434">
    <property type="entry name" value="DEGV DOMAIN-CONTAINING PROTEIN DR_1986-RELATED"/>
    <property type="match status" value="1"/>
</dbReference>
<dbReference type="InterPro" id="IPR050270">
    <property type="entry name" value="DegV_domain_contain"/>
</dbReference>
<dbReference type="GO" id="GO:0008289">
    <property type="term" value="F:lipid binding"/>
    <property type="evidence" value="ECO:0007669"/>
    <property type="project" value="UniProtKB-KW"/>
</dbReference>
<dbReference type="SUPFAM" id="SSF82549">
    <property type="entry name" value="DAK1/DegV-like"/>
    <property type="match status" value="1"/>
</dbReference>
<protein>
    <submittedName>
        <fullName evidence="2">DegV family protein</fullName>
    </submittedName>
</protein>
<comment type="caution">
    <text evidence="2">The sequence shown here is derived from an EMBL/GenBank/DDBJ whole genome shotgun (WGS) entry which is preliminary data.</text>
</comment>
<proteinExistence type="predicted"/>
<evidence type="ECO:0000313" key="3">
    <source>
        <dbReference type="Proteomes" id="UP000614469"/>
    </source>
</evidence>
<reference evidence="2 3" key="1">
    <citation type="submission" date="2020-08" db="EMBL/GenBank/DDBJ databases">
        <title>Bridging the membrane lipid divide: bacteria of the FCB group superphylum have the potential to synthesize archaeal ether lipids.</title>
        <authorList>
            <person name="Villanueva L."/>
            <person name="Von Meijenfeldt F.A.B."/>
            <person name="Westbye A.B."/>
            <person name="Yadav S."/>
            <person name="Hopmans E.C."/>
            <person name="Dutilh B.E."/>
            <person name="Sinninghe Damste J.S."/>
        </authorList>
    </citation>
    <scope>NUCLEOTIDE SEQUENCE [LARGE SCALE GENOMIC DNA]</scope>
    <source>
        <strain evidence="2">NIOZ-UU36</strain>
    </source>
</reference>
<evidence type="ECO:0000313" key="2">
    <source>
        <dbReference type="EMBL" id="MBC8334988.1"/>
    </source>
</evidence>
<accession>A0A8J6NG79</accession>